<evidence type="ECO:0000256" key="1">
    <source>
        <dbReference type="SAM" id="Phobius"/>
    </source>
</evidence>
<keyword evidence="1" id="KW-1133">Transmembrane helix</keyword>
<reference evidence="2" key="2">
    <citation type="journal article" date="2020" name="Nat. Commun.">
        <title>Large-scale genome sequencing of mycorrhizal fungi provides insights into the early evolution of symbiotic traits.</title>
        <authorList>
            <person name="Miyauchi S."/>
            <person name="Kiss E."/>
            <person name="Kuo A."/>
            <person name="Drula E."/>
            <person name="Kohler A."/>
            <person name="Sanchez-Garcia M."/>
            <person name="Morin E."/>
            <person name="Andreopoulos B."/>
            <person name="Barry K.W."/>
            <person name="Bonito G."/>
            <person name="Buee M."/>
            <person name="Carver A."/>
            <person name="Chen C."/>
            <person name="Cichocki N."/>
            <person name="Clum A."/>
            <person name="Culley D."/>
            <person name="Crous P.W."/>
            <person name="Fauchery L."/>
            <person name="Girlanda M."/>
            <person name="Hayes R.D."/>
            <person name="Keri Z."/>
            <person name="LaButti K."/>
            <person name="Lipzen A."/>
            <person name="Lombard V."/>
            <person name="Magnuson J."/>
            <person name="Maillard F."/>
            <person name="Murat C."/>
            <person name="Nolan M."/>
            <person name="Ohm R.A."/>
            <person name="Pangilinan J."/>
            <person name="Pereira M.F."/>
            <person name="Perotto S."/>
            <person name="Peter M."/>
            <person name="Pfister S."/>
            <person name="Riley R."/>
            <person name="Sitrit Y."/>
            <person name="Stielow J.B."/>
            <person name="Szollosi G."/>
            <person name="Zifcakova L."/>
            <person name="Stursova M."/>
            <person name="Spatafora J.W."/>
            <person name="Tedersoo L."/>
            <person name="Vaario L.M."/>
            <person name="Yamada A."/>
            <person name="Yan M."/>
            <person name="Wang P."/>
            <person name="Xu J."/>
            <person name="Bruns T."/>
            <person name="Baldrian P."/>
            <person name="Vilgalys R."/>
            <person name="Dunand C."/>
            <person name="Henrissat B."/>
            <person name="Grigoriev I.V."/>
            <person name="Hibbett D."/>
            <person name="Nagy L.G."/>
            <person name="Martin F.M."/>
        </authorList>
    </citation>
    <scope>NUCLEOTIDE SEQUENCE</scope>
    <source>
        <strain evidence="2">Prilba</strain>
    </source>
</reference>
<dbReference type="EMBL" id="WHVB01000013">
    <property type="protein sequence ID" value="KAF8477711.1"/>
    <property type="molecule type" value="Genomic_DNA"/>
</dbReference>
<sequence length="257" mass="29412">MPPPTRSALPVLTYFWFKGVCRYLDDLVARVDTPQLNEYRTPTLKALEYAHLHFEDGVARIDFFSHTSGYGSLKTGILCRESDWQVLSLEQVCISCLPPLSAVKDLCIYQNPYNPYLDPHRQDNVDNTLWLELLHLFTAVKNLYISTVFVPRIAPALLELVGGRTTEVLLVLQNIFLQRFRPSEPVQEGIQQFVTMRQVTGRPIAVSRWVSTYHPPLPFSLFLGIIVVGLIAYRAEWRQRGHIFEIRSSSPPPSYPP</sequence>
<name>A0A9P5MSP6_9AGAM</name>
<evidence type="ECO:0000313" key="2">
    <source>
        <dbReference type="EMBL" id="KAF8477711.1"/>
    </source>
</evidence>
<dbReference type="Proteomes" id="UP000759537">
    <property type="component" value="Unassembled WGS sequence"/>
</dbReference>
<dbReference type="AlphaFoldDB" id="A0A9P5MSP6"/>
<dbReference type="OrthoDB" id="3247630at2759"/>
<reference evidence="2" key="1">
    <citation type="submission" date="2019-10" db="EMBL/GenBank/DDBJ databases">
        <authorList>
            <consortium name="DOE Joint Genome Institute"/>
            <person name="Kuo A."/>
            <person name="Miyauchi S."/>
            <person name="Kiss E."/>
            <person name="Drula E."/>
            <person name="Kohler A."/>
            <person name="Sanchez-Garcia M."/>
            <person name="Andreopoulos B."/>
            <person name="Barry K.W."/>
            <person name="Bonito G."/>
            <person name="Buee M."/>
            <person name="Carver A."/>
            <person name="Chen C."/>
            <person name="Cichocki N."/>
            <person name="Clum A."/>
            <person name="Culley D."/>
            <person name="Crous P.W."/>
            <person name="Fauchery L."/>
            <person name="Girlanda M."/>
            <person name="Hayes R."/>
            <person name="Keri Z."/>
            <person name="LaButti K."/>
            <person name="Lipzen A."/>
            <person name="Lombard V."/>
            <person name="Magnuson J."/>
            <person name="Maillard F."/>
            <person name="Morin E."/>
            <person name="Murat C."/>
            <person name="Nolan M."/>
            <person name="Ohm R."/>
            <person name="Pangilinan J."/>
            <person name="Pereira M."/>
            <person name="Perotto S."/>
            <person name="Peter M."/>
            <person name="Riley R."/>
            <person name="Sitrit Y."/>
            <person name="Stielow B."/>
            <person name="Szollosi G."/>
            <person name="Zifcakova L."/>
            <person name="Stursova M."/>
            <person name="Spatafora J.W."/>
            <person name="Tedersoo L."/>
            <person name="Vaario L.-M."/>
            <person name="Yamada A."/>
            <person name="Yan M."/>
            <person name="Wang P."/>
            <person name="Xu J."/>
            <person name="Bruns T."/>
            <person name="Baldrian P."/>
            <person name="Vilgalys R."/>
            <person name="Henrissat B."/>
            <person name="Grigoriev I.V."/>
            <person name="Hibbett D."/>
            <person name="Nagy L.G."/>
            <person name="Martin F.M."/>
        </authorList>
    </citation>
    <scope>NUCLEOTIDE SEQUENCE</scope>
    <source>
        <strain evidence="2">Prilba</strain>
    </source>
</reference>
<feature type="transmembrane region" description="Helical" evidence="1">
    <location>
        <begin position="217"/>
        <end position="235"/>
    </location>
</feature>
<keyword evidence="3" id="KW-1185">Reference proteome</keyword>
<accession>A0A9P5MSP6</accession>
<proteinExistence type="predicted"/>
<organism evidence="2 3">
    <name type="scientific">Russula ochroleuca</name>
    <dbReference type="NCBI Taxonomy" id="152965"/>
    <lineage>
        <taxon>Eukaryota</taxon>
        <taxon>Fungi</taxon>
        <taxon>Dikarya</taxon>
        <taxon>Basidiomycota</taxon>
        <taxon>Agaricomycotina</taxon>
        <taxon>Agaricomycetes</taxon>
        <taxon>Russulales</taxon>
        <taxon>Russulaceae</taxon>
        <taxon>Russula</taxon>
    </lineage>
</organism>
<gene>
    <name evidence="2" type="ORF">DFH94DRAFT_89907</name>
</gene>
<evidence type="ECO:0000313" key="3">
    <source>
        <dbReference type="Proteomes" id="UP000759537"/>
    </source>
</evidence>
<keyword evidence="1" id="KW-0812">Transmembrane</keyword>
<comment type="caution">
    <text evidence="2">The sequence shown here is derived from an EMBL/GenBank/DDBJ whole genome shotgun (WGS) entry which is preliminary data.</text>
</comment>
<keyword evidence="1" id="KW-0472">Membrane</keyword>
<protein>
    <submittedName>
        <fullName evidence="2">Uncharacterized protein</fullName>
    </submittedName>
</protein>